<comment type="similarity">
    <text evidence="1">Belongs to the class IV-like SAM-binding methyltransferase superfamily.</text>
</comment>
<dbReference type="InterPro" id="IPR012340">
    <property type="entry name" value="NA-bd_OB-fold"/>
</dbReference>
<feature type="compositionally biased region" description="Polar residues" evidence="2">
    <location>
        <begin position="68"/>
        <end position="81"/>
    </location>
</feature>
<evidence type="ECO:0000256" key="1">
    <source>
        <dbReference type="ARBA" id="ARBA00009841"/>
    </source>
</evidence>
<dbReference type="InterPro" id="IPR029026">
    <property type="entry name" value="tRNA_m1G_MTases_N"/>
</dbReference>
<dbReference type="GeneID" id="37030767"/>
<reference evidence="3 4" key="1">
    <citation type="journal article" date="2018" name="Mol. Biol. Evol.">
        <title>Broad Genomic Sampling Reveals a Smut Pathogenic Ancestry of the Fungal Clade Ustilaginomycotina.</title>
        <authorList>
            <person name="Kijpornyongpan T."/>
            <person name="Mondo S.J."/>
            <person name="Barry K."/>
            <person name="Sandor L."/>
            <person name="Lee J."/>
            <person name="Lipzen A."/>
            <person name="Pangilinan J."/>
            <person name="LaButti K."/>
            <person name="Hainaut M."/>
            <person name="Henrissat B."/>
            <person name="Grigoriev I.V."/>
            <person name="Spatafora J.W."/>
            <person name="Aime M.C."/>
        </authorList>
    </citation>
    <scope>NUCLEOTIDE SEQUENCE [LARGE SCALE GENOMIC DNA]</scope>
    <source>
        <strain evidence="3 4">MCA 5214</strain>
    </source>
</reference>
<dbReference type="Gene3D" id="3.40.1280.10">
    <property type="match status" value="2"/>
</dbReference>
<dbReference type="OrthoDB" id="361029at2759"/>
<dbReference type="PANTHER" id="PTHR12150">
    <property type="entry name" value="CLASS IV SAM-BINDING METHYLTRANSFERASE-RELATED"/>
    <property type="match status" value="1"/>
</dbReference>
<feature type="region of interest" description="Disordered" evidence="2">
    <location>
        <begin position="1"/>
        <end position="91"/>
    </location>
</feature>
<dbReference type="Proteomes" id="UP000245884">
    <property type="component" value="Unassembled WGS sequence"/>
</dbReference>
<feature type="compositionally biased region" description="Gly residues" evidence="2">
    <location>
        <begin position="149"/>
        <end position="165"/>
    </location>
</feature>
<dbReference type="AlphaFoldDB" id="A0A316UZF8"/>
<name>A0A316UZF8_9BASI</name>
<feature type="region of interest" description="Disordered" evidence="2">
    <location>
        <begin position="142"/>
        <end position="195"/>
    </location>
</feature>
<dbReference type="STRING" id="1569628.A0A316UZF8"/>
<dbReference type="SUPFAM" id="SSF50249">
    <property type="entry name" value="Nucleic acid-binding proteins"/>
    <property type="match status" value="1"/>
</dbReference>
<dbReference type="EMBL" id="KZ819662">
    <property type="protein sequence ID" value="PWN30148.1"/>
    <property type="molecule type" value="Genomic_DNA"/>
</dbReference>
<organism evidence="3 4">
    <name type="scientific">Jaminaea rosea</name>
    <dbReference type="NCBI Taxonomy" id="1569628"/>
    <lineage>
        <taxon>Eukaryota</taxon>
        <taxon>Fungi</taxon>
        <taxon>Dikarya</taxon>
        <taxon>Basidiomycota</taxon>
        <taxon>Ustilaginomycotina</taxon>
        <taxon>Exobasidiomycetes</taxon>
        <taxon>Microstromatales</taxon>
        <taxon>Microstromatales incertae sedis</taxon>
        <taxon>Jaminaea</taxon>
    </lineage>
</organism>
<accession>A0A316UZF8</accession>
<evidence type="ECO:0000313" key="3">
    <source>
        <dbReference type="EMBL" id="PWN30148.1"/>
    </source>
</evidence>
<feature type="compositionally biased region" description="Basic residues" evidence="2">
    <location>
        <begin position="12"/>
        <end position="25"/>
    </location>
</feature>
<feature type="compositionally biased region" description="Polar residues" evidence="2">
    <location>
        <begin position="48"/>
        <end position="59"/>
    </location>
</feature>
<dbReference type="Pfam" id="PF02598">
    <property type="entry name" value="Methyltrn_RNA_3"/>
    <property type="match status" value="1"/>
</dbReference>
<sequence length="469" mass="50238">MAPEDHEEGPKKRARKRTRKSRSKAKGIDDDGQEGETSIQQEERQAEAPSTSTSTQHPAQSADVASHSAPTAASILTSNPHKPSVLPRPSIYGPRKYTLSVAIPSSIVYNAQTMELKTRLVGSLARVCAVFNVDEIVVWDDGTPPPANAGGGAGGPGGGGAGGQYGNQHQDGQQRGRKRNFDEDGAGPSNGNNAPFDASPFMAMILQYLETPQYMRRQLFPMHPHLRLAGLLPPLDCPHHLRFEDESPFRDGLVVEAPHYAASAQSRGAWVNVGHRDPLQCDVLGSQVPPIGSRVTVDMANSVQGRGTLVSPRTPVQTQGLYWGYSVRLASSLSKVFTDSPFPSSSSEATPAEYDLVIGTAERGDALTDVLYATNLGSAVPSSKDGSSTIQPLPESFEHALVLFGGLSGLEVAIEADEGIPLGMEDARELFDVWVDSCEGQGSRTVRTEEALVITLARLKTALEQRGRR</sequence>
<dbReference type="PANTHER" id="PTHR12150:SF13">
    <property type="entry name" value="METHYLTRANSFERASE C9ORF114-RELATED"/>
    <property type="match status" value="1"/>
</dbReference>
<proteinExistence type="inferred from homology"/>
<dbReference type="CDD" id="cd18086">
    <property type="entry name" value="HsC9orf114-like"/>
    <property type="match status" value="1"/>
</dbReference>
<dbReference type="InterPro" id="IPR029028">
    <property type="entry name" value="Alpha/beta_knot_MTases"/>
</dbReference>
<evidence type="ECO:0000256" key="2">
    <source>
        <dbReference type="SAM" id="MobiDB-lite"/>
    </source>
</evidence>
<dbReference type="SUPFAM" id="SSF75217">
    <property type="entry name" value="alpha/beta knot"/>
    <property type="match status" value="1"/>
</dbReference>
<evidence type="ECO:0000313" key="4">
    <source>
        <dbReference type="Proteomes" id="UP000245884"/>
    </source>
</evidence>
<protein>
    <submittedName>
        <fullName evidence="3">DUF171-domain-containing protein</fullName>
    </submittedName>
</protein>
<gene>
    <name evidence="3" type="ORF">BDZ90DRAFT_276635</name>
</gene>
<dbReference type="RefSeq" id="XP_025364760.1">
    <property type="nucleotide sequence ID" value="XM_025508944.1"/>
</dbReference>
<keyword evidence="4" id="KW-1185">Reference proteome</keyword>
<dbReference type="InterPro" id="IPR003750">
    <property type="entry name" value="Put_MeTrfase-C9orf114-like"/>
</dbReference>